<keyword evidence="1" id="KW-0830">Ubiquinone</keyword>
<name>A0A7T5R316_9BACT</name>
<proteinExistence type="predicted"/>
<reference evidence="1 2" key="1">
    <citation type="submission" date="2020-07" db="EMBL/GenBank/DDBJ databases">
        <title>Huge and variable diversity of episymbiotic CPR bacteria and DPANN archaea in groundwater ecosystems.</title>
        <authorList>
            <person name="He C.Y."/>
            <person name="Keren R."/>
            <person name="Whittaker M."/>
            <person name="Farag I.F."/>
            <person name="Doudna J."/>
            <person name="Cate J.H.D."/>
            <person name="Banfield J.F."/>
        </authorList>
    </citation>
    <scope>NUCLEOTIDE SEQUENCE [LARGE SCALE GENOMIC DNA]</scope>
    <source>
        <strain evidence="1">NC_groundwater_70_Ag_B-0.1um_54_66</strain>
    </source>
</reference>
<protein>
    <submittedName>
        <fullName evidence="1">NADH:ubiquinone oxidoreductase subunit NDUFA12</fullName>
    </submittedName>
</protein>
<dbReference type="GO" id="GO:0006979">
    <property type="term" value="P:response to oxidative stress"/>
    <property type="evidence" value="ECO:0007669"/>
    <property type="project" value="TreeGrafter"/>
</dbReference>
<dbReference type="AlphaFoldDB" id="A0A7T5R316"/>
<dbReference type="PANTHER" id="PTHR12910:SF2">
    <property type="entry name" value="NADH DEHYDROGENASE [UBIQUINONE] 1 ALPHA SUBCOMPLEX SUBUNIT 12"/>
    <property type="match status" value="1"/>
</dbReference>
<sequence length="131" mass="15188">MGLFSFLGVLSPVHMGWVRMWTGARFIGEDQAGNRYYEAKARPGYKRPRRYVRYKTSTEASNIPPEWHGWLHYQSDVIPTGRAQTYRREWQKPYQPNMTGTAQAYRPPGHILNGGKRARATGDYEAWTPPQ</sequence>
<evidence type="ECO:0000313" key="2">
    <source>
        <dbReference type="Proteomes" id="UP000595362"/>
    </source>
</evidence>
<dbReference type="Proteomes" id="UP000595362">
    <property type="component" value="Chromosome"/>
</dbReference>
<dbReference type="GO" id="GO:0045271">
    <property type="term" value="C:respiratory chain complex I"/>
    <property type="evidence" value="ECO:0007669"/>
    <property type="project" value="InterPro"/>
</dbReference>
<gene>
    <name evidence="1" type="ORF">HYS17_01635</name>
</gene>
<evidence type="ECO:0000313" key="1">
    <source>
        <dbReference type="EMBL" id="QQG36519.1"/>
    </source>
</evidence>
<dbReference type="PANTHER" id="PTHR12910">
    <property type="entry name" value="NADH-UBIQUINONE OXIDOREDUCTASE SUBUNIT B17.2"/>
    <property type="match status" value="1"/>
</dbReference>
<dbReference type="Pfam" id="PF05071">
    <property type="entry name" value="NDUFA12"/>
    <property type="match status" value="1"/>
</dbReference>
<dbReference type="EMBL" id="CP066681">
    <property type="protein sequence ID" value="QQG36519.1"/>
    <property type="molecule type" value="Genomic_DNA"/>
</dbReference>
<dbReference type="NCBIfam" id="NF006040">
    <property type="entry name" value="PRK08183.1"/>
    <property type="match status" value="1"/>
</dbReference>
<dbReference type="InterPro" id="IPR007763">
    <property type="entry name" value="NDUFA12"/>
</dbReference>
<accession>A0A7T5R316</accession>
<organism evidence="1 2">
    <name type="scientific">Micavibrio aeruginosavorus</name>
    <dbReference type="NCBI Taxonomy" id="349221"/>
    <lineage>
        <taxon>Bacteria</taxon>
        <taxon>Pseudomonadati</taxon>
        <taxon>Bdellovibrionota</taxon>
        <taxon>Bdellovibrionia</taxon>
        <taxon>Bdellovibrionales</taxon>
        <taxon>Pseudobdellovibrionaceae</taxon>
        <taxon>Micavibrio</taxon>
    </lineage>
</organism>